<gene>
    <name evidence="1" type="ORF">XENOCAPTIV_028954</name>
</gene>
<keyword evidence="2" id="KW-1185">Reference proteome</keyword>
<feature type="non-terminal residue" evidence="1">
    <location>
        <position position="1"/>
    </location>
</feature>
<organism evidence="1 2">
    <name type="scientific">Xenoophorus captivus</name>
    <dbReference type="NCBI Taxonomy" id="1517983"/>
    <lineage>
        <taxon>Eukaryota</taxon>
        <taxon>Metazoa</taxon>
        <taxon>Chordata</taxon>
        <taxon>Craniata</taxon>
        <taxon>Vertebrata</taxon>
        <taxon>Euteleostomi</taxon>
        <taxon>Actinopterygii</taxon>
        <taxon>Neopterygii</taxon>
        <taxon>Teleostei</taxon>
        <taxon>Neoteleostei</taxon>
        <taxon>Acanthomorphata</taxon>
        <taxon>Ovalentaria</taxon>
        <taxon>Atherinomorphae</taxon>
        <taxon>Cyprinodontiformes</taxon>
        <taxon>Goodeidae</taxon>
        <taxon>Xenoophorus</taxon>
    </lineage>
</organism>
<protein>
    <submittedName>
        <fullName evidence="1">Uncharacterized protein</fullName>
    </submittedName>
</protein>
<evidence type="ECO:0000313" key="1">
    <source>
        <dbReference type="EMBL" id="MEQ2199456.1"/>
    </source>
</evidence>
<accession>A0ABV0QUD6</accession>
<name>A0ABV0QUD6_9TELE</name>
<dbReference type="Proteomes" id="UP001434883">
    <property type="component" value="Unassembled WGS sequence"/>
</dbReference>
<evidence type="ECO:0000313" key="2">
    <source>
        <dbReference type="Proteomes" id="UP001434883"/>
    </source>
</evidence>
<sequence length="76" mass="8913">KGTQIVLWTEEQELELEMLFEEYKDSDGIWRLYCHHSIQLFDLTLPVFSVAAFIRDTALKGDFKVVVLTQMCWVTS</sequence>
<reference evidence="1 2" key="1">
    <citation type="submission" date="2021-06" db="EMBL/GenBank/DDBJ databases">
        <authorList>
            <person name="Palmer J.M."/>
        </authorList>
    </citation>
    <scope>NUCLEOTIDE SEQUENCE [LARGE SCALE GENOMIC DNA]</scope>
    <source>
        <strain evidence="1 2">XC_2019</strain>
        <tissue evidence="1">Muscle</tissue>
    </source>
</reference>
<proteinExistence type="predicted"/>
<comment type="caution">
    <text evidence="1">The sequence shown here is derived from an EMBL/GenBank/DDBJ whole genome shotgun (WGS) entry which is preliminary data.</text>
</comment>
<dbReference type="EMBL" id="JAHRIN010025289">
    <property type="protein sequence ID" value="MEQ2199456.1"/>
    <property type="molecule type" value="Genomic_DNA"/>
</dbReference>